<keyword evidence="3 12" id="KW-0963">Cytoplasm</keyword>
<feature type="domain" description="Enolpyruvate transferase" evidence="13">
    <location>
        <begin position="21"/>
        <end position="422"/>
    </location>
</feature>
<evidence type="ECO:0000256" key="11">
    <source>
        <dbReference type="ARBA" id="ARBA00047527"/>
    </source>
</evidence>
<evidence type="ECO:0000256" key="7">
    <source>
        <dbReference type="ARBA" id="ARBA00022984"/>
    </source>
</evidence>
<keyword evidence="4 12" id="KW-0132">Cell division</keyword>
<evidence type="ECO:0000256" key="2">
    <source>
        <dbReference type="ARBA" id="ARBA00004752"/>
    </source>
</evidence>
<dbReference type="InterPro" id="IPR036968">
    <property type="entry name" value="Enolpyruvate_Tfrase_sf"/>
</dbReference>
<protein>
    <recommendedName>
        <fullName evidence="12">UDP-N-acetylglucosamine 1-carboxyvinyltransferase</fullName>
        <ecNumber evidence="12">2.5.1.7</ecNumber>
    </recommendedName>
    <alternativeName>
        <fullName evidence="12">Enoylpyruvate transferase</fullName>
    </alternativeName>
    <alternativeName>
        <fullName evidence="12">UDP-N-acetylglucosamine enolpyruvyl transferase</fullName>
        <shortName evidence="12">EPT</shortName>
    </alternativeName>
</protein>
<evidence type="ECO:0000256" key="10">
    <source>
        <dbReference type="ARBA" id="ARBA00038367"/>
    </source>
</evidence>
<evidence type="ECO:0000313" key="15">
    <source>
        <dbReference type="Proteomes" id="UP001597343"/>
    </source>
</evidence>
<dbReference type="GO" id="GO:0008760">
    <property type="term" value="F:UDP-N-acetylglucosamine 1-carboxyvinyltransferase activity"/>
    <property type="evidence" value="ECO:0007669"/>
    <property type="project" value="UniProtKB-EC"/>
</dbReference>
<dbReference type="NCBIfam" id="TIGR01072">
    <property type="entry name" value="murA"/>
    <property type="match status" value="1"/>
</dbReference>
<sequence length="434" mass="46327">MFVQSIAKQTLSLETRLKIIGGRPLEGKTTIDGSKNSVLPLLAATTLIGEGWATLKNVPAITDTDVMIEILHELGMESKRQGSTVKVCGELKNGKVSKYLASKIRASLLFLGPLIALLGEAEIPIPGGDMIGDRPVDLHVDALAALGVETTIQGGYIYAKATRFPLIGGRVYLAFPSVGATQNVLMAAALAEGVTVIENAAREPEVIDLVHMLNKMGANIKGAGTSTLHVKGTDKKLRGVEHEVIPDRLEAGTILAAMVMTGGEGIIKGVVPAHNRSLLSLLNQIGVRLHIRKDGIVEVLRSTLTHPIRVTAMPYPGLPTDLQPIITSLATKAPGESIISDIVFKERFAHVYELRKMGANISQSSNIVRVHGGTPLTGSNVYGNDIRSITSLVCAGLAAKDATYVHGIEHLHRGHGNLIQKLTDLNAVIEYQNY</sequence>
<evidence type="ECO:0000256" key="8">
    <source>
        <dbReference type="ARBA" id="ARBA00023306"/>
    </source>
</evidence>
<evidence type="ECO:0000256" key="1">
    <source>
        <dbReference type="ARBA" id="ARBA00004496"/>
    </source>
</evidence>
<dbReference type="PANTHER" id="PTHR43783">
    <property type="entry name" value="UDP-N-ACETYLGLUCOSAMINE 1-CARBOXYVINYLTRANSFERASE"/>
    <property type="match status" value="1"/>
</dbReference>
<dbReference type="CDD" id="cd01555">
    <property type="entry name" value="UdpNAET"/>
    <property type="match status" value="1"/>
</dbReference>
<comment type="similarity">
    <text evidence="10 12">Belongs to the EPSP synthase family. MurA subfamily.</text>
</comment>
<keyword evidence="5 12" id="KW-0808">Transferase</keyword>
<evidence type="ECO:0000313" key="14">
    <source>
        <dbReference type="EMBL" id="MFD2170753.1"/>
    </source>
</evidence>
<evidence type="ECO:0000256" key="5">
    <source>
        <dbReference type="ARBA" id="ARBA00022679"/>
    </source>
</evidence>
<evidence type="ECO:0000256" key="9">
    <source>
        <dbReference type="ARBA" id="ARBA00023316"/>
    </source>
</evidence>
<feature type="binding site" evidence="12">
    <location>
        <begin position="134"/>
        <end position="138"/>
    </location>
    <ligand>
        <name>UDP-N-acetyl-alpha-D-glucosamine</name>
        <dbReference type="ChEBI" id="CHEBI:57705"/>
    </ligand>
</feature>
<feature type="active site" description="Proton donor" evidence="12">
    <location>
        <position position="129"/>
    </location>
</feature>
<keyword evidence="8 12" id="KW-0131">Cell cycle</keyword>
<feature type="binding site" evidence="12">
    <location>
        <position position="343"/>
    </location>
    <ligand>
        <name>UDP-N-acetyl-alpha-D-glucosamine</name>
        <dbReference type="ChEBI" id="CHEBI:57705"/>
    </ligand>
</feature>
<dbReference type="InterPro" id="IPR013792">
    <property type="entry name" value="RNA3'P_cycl/enolpyr_Trfase_a/b"/>
</dbReference>
<dbReference type="SUPFAM" id="SSF55205">
    <property type="entry name" value="EPT/RTPC-like"/>
    <property type="match status" value="1"/>
</dbReference>
<keyword evidence="6 12" id="KW-0133">Cell shape</keyword>
<evidence type="ECO:0000259" key="13">
    <source>
        <dbReference type="Pfam" id="PF00275"/>
    </source>
</evidence>
<dbReference type="PANTHER" id="PTHR43783:SF1">
    <property type="entry name" value="UDP-N-ACETYLGLUCOSAMINE 1-CARBOXYVINYLTRANSFERASE"/>
    <property type="match status" value="1"/>
</dbReference>
<keyword evidence="9 12" id="KW-0961">Cell wall biogenesis/degradation</keyword>
<feature type="binding site" evidence="12">
    <location>
        <begin position="35"/>
        <end position="36"/>
    </location>
    <ligand>
        <name>phosphoenolpyruvate</name>
        <dbReference type="ChEBI" id="CHEBI:58702"/>
    </ligand>
</feature>
<name>A0ABW4ZXL6_9BACL</name>
<proteinExistence type="inferred from homology"/>
<accession>A0ABW4ZXL6</accession>
<evidence type="ECO:0000256" key="6">
    <source>
        <dbReference type="ARBA" id="ARBA00022960"/>
    </source>
</evidence>
<dbReference type="Pfam" id="PF00275">
    <property type="entry name" value="EPSP_synthase"/>
    <property type="match status" value="1"/>
</dbReference>
<dbReference type="InterPro" id="IPR005750">
    <property type="entry name" value="UDP_GlcNAc_COvinyl_MurA"/>
</dbReference>
<dbReference type="InterPro" id="IPR050068">
    <property type="entry name" value="MurA_subfamily"/>
</dbReference>
<feature type="binding site" evidence="12">
    <location>
        <position position="321"/>
    </location>
    <ligand>
        <name>UDP-N-acetyl-alpha-D-glucosamine</name>
        <dbReference type="ChEBI" id="CHEBI:57705"/>
    </ligand>
</feature>
<comment type="subcellular location">
    <subcellularLocation>
        <location evidence="1 12">Cytoplasm</location>
    </subcellularLocation>
</comment>
<dbReference type="HAMAP" id="MF_00111">
    <property type="entry name" value="MurA"/>
    <property type="match status" value="1"/>
</dbReference>
<reference evidence="15" key="1">
    <citation type="journal article" date="2019" name="Int. J. Syst. Evol. Microbiol.">
        <title>The Global Catalogue of Microorganisms (GCM) 10K type strain sequencing project: providing services to taxonomists for standard genome sequencing and annotation.</title>
        <authorList>
            <consortium name="The Broad Institute Genomics Platform"/>
            <consortium name="The Broad Institute Genome Sequencing Center for Infectious Disease"/>
            <person name="Wu L."/>
            <person name="Ma J."/>
        </authorList>
    </citation>
    <scope>NUCLEOTIDE SEQUENCE [LARGE SCALE GENOMIC DNA]</scope>
    <source>
        <strain evidence="15">CGMCC 1.13574</strain>
    </source>
</reference>
<dbReference type="RefSeq" id="WP_386047012.1">
    <property type="nucleotide sequence ID" value="NZ_JBHUIO010000006.1"/>
</dbReference>
<comment type="caution">
    <text evidence="12">Lacks conserved residue(s) required for the propagation of feature annotation.</text>
</comment>
<evidence type="ECO:0000256" key="4">
    <source>
        <dbReference type="ARBA" id="ARBA00022618"/>
    </source>
</evidence>
<dbReference type="Proteomes" id="UP001597343">
    <property type="component" value="Unassembled WGS sequence"/>
</dbReference>
<dbReference type="Gene3D" id="3.65.10.10">
    <property type="entry name" value="Enolpyruvate transferase domain"/>
    <property type="match status" value="2"/>
</dbReference>
<comment type="catalytic activity">
    <reaction evidence="11 12">
        <text>phosphoenolpyruvate + UDP-N-acetyl-alpha-D-glucosamine = UDP-N-acetyl-3-O-(1-carboxyvinyl)-alpha-D-glucosamine + phosphate</text>
        <dbReference type="Rhea" id="RHEA:18681"/>
        <dbReference type="ChEBI" id="CHEBI:43474"/>
        <dbReference type="ChEBI" id="CHEBI:57705"/>
        <dbReference type="ChEBI" id="CHEBI:58702"/>
        <dbReference type="ChEBI" id="CHEBI:68483"/>
        <dbReference type="EC" id="2.5.1.7"/>
    </reaction>
</comment>
<keyword evidence="7 12" id="KW-0573">Peptidoglycan synthesis</keyword>
<feature type="binding site" evidence="12">
    <location>
        <position position="105"/>
    </location>
    <ligand>
        <name>UDP-N-acetyl-alpha-D-glucosamine</name>
        <dbReference type="ChEBI" id="CHEBI:57705"/>
    </ligand>
</feature>
<organism evidence="14 15">
    <name type="scientific">Tumebacillus lipolyticus</name>
    <dbReference type="NCBI Taxonomy" id="1280370"/>
    <lineage>
        <taxon>Bacteria</taxon>
        <taxon>Bacillati</taxon>
        <taxon>Bacillota</taxon>
        <taxon>Bacilli</taxon>
        <taxon>Bacillales</taxon>
        <taxon>Alicyclobacillaceae</taxon>
        <taxon>Tumebacillus</taxon>
    </lineage>
</organism>
<dbReference type="InterPro" id="IPR001986">
    <property type="entry name" value="Enolpyruvate_Tfrase_dom"/>
</dbReference>
<gene>
    <name evidence="12 14" type="primary">murA</name>
    <name evidence="14" type="ORF">ACFSOY_12140</name>
</gene>
<evidence type="ECO:0000256" key="12">
    <source>
        <dbReference type="HAMAP-Rule" id="MF_00111"/>
    </source>
</evidence>
<dbReference type="NCBIfam" id="NF006873">
    <property type="entry name" value="PRK09369.1"/>
    <property type="match status" value="1"/>
</dbReference>
<comment type="pathway">
    <text evidence="2 12">Cell wall biogenesis; peptidoglycan biosynthesis.</text>
</comment>
<dbReference type="EMBL" id="JBHUIO010000006">
    <property type="protein sequence ID" value="MFD2170753.1"/>
    <property type="molecule type" value="Genomic_DNA"/>
</dbReference>
<comment type="caution">
    <text evidence="14">The sequence shown here is derived from an EMBL/GenBank/DDBJ whole genome shotgun (WGS) entry which is preliminary data.</text>
</comment>
<dbReference type="EC" id="2.5.1.7" evidence="12"/>
<keyword evidence="15" id="KW-1185">Reference proteome</keyword>
<comment type="function">
    <text evidence="12">Cell wall formation. Adds enolpyruvyl to UDP-N-acetylglucosamine.</text>
</comment>
<evidence type="ECO:0000256" key="3">
    <source>
        <dbReference type="ARBA" id="ARBA00022490"/>
    </source>
</evidence>